<keyword evidence="2" id="KW-1015">Disulfide bond</keyword>
<accession>X0UCE0</accession>
<organism evidence="4">
    <name type="scientific">marine sediment metagenome</name>
    <dbReference type="NCBI Taxonomy" id="412755"/>
    <lineage>
        <taxon>unclassified sequences</taxon>
        <taxon>metagenomes</taxon>
        <taxon>ecological metagenomes</taxon>
    </lineage>
</organism>
<keyword evidence="1" id="KW-0732">Signal</keyword>
<feature type="domain" description="LamG-like jellyroll fold" evidence="3">
    <location>
        <begin position="42"/>
        <end position="174"/>
    </location>
</feature>
<feature type="non-terminal residue" evidence="4">
    <location>
        <position position="1"/>
    </location>
</feature>
<sequence>PNFVAGRLGQAISLDGVDDYVEITGYKGICIADPNDPNSVQPAFSISAWVNTSGNGDIMGWGSTAGGSSRVEFRINEDRLRCESGGNVQGDNTLPDNEWIHVAVTVKENATISYPDVKLYLNGQDDTRKTTDPDALNVVAGYDVTIGRRHSAAQRWYSGLIDEVRIYERALSDAEVAWLAGRIKPFDNPF</sequence>
<name>X0UCE0_9ZZZZ</name>
<reference evidence="4" key="1">
    <citation type="journal article" date="2014" name="Front. Microbiol.">
        <title>High frequency of phylogenetically diverse reductive dehalogenase-homologous genes in deep subseafloor sedimentary metagenomes.</title>
        <authorList>
            <person name="Kawai M."/>
            <person name="Futagami T."/>
            <person name="Toyoda A."/>
            <person name="Takaki Y."/>
            <person name="Nishi S."/>
            <person name="Hori S."/>
            <person name="Arai W."/>
            <person name="Tsubouchi T."/>
            <person name="Morono Y."/>
            <person name="Uchiyama I."/>
            <person name="Ito T."/>
            <person name="Fujiyama A."/>
            <person name="Inagaki F."/>
            <person name="Takami H."/>
        </authorList>
    </citation>
    <scope>NUCLEOTIDE SEQUENCE</scope>
    <source>
        <strain evidence="4">Expedition CK06-06</strain>
    </source>
</reference>
<dbReference type="Pfam" id="PF13385">
    <property type="entry name" value="Laminin_G_3"/>
    <property type="match status" value="1"/>
</dbReference>
<dbReference type="EMBL" id="BARS01024041">
    <property type="protein sequence ID" value="GAG03270.1"/>
    <property type="molecule type" value="Genomic_DNA"/>
</dbReference>
<dbReference type="InterPro" id="IPR006558">
    <property type="entry name" value="LamG-like"/>
</dbReference>
<gene>
    <name evidence="4" type="ORF">S01H1_38214</name>
</gene>
<proteinExistence type="predicted"/>
<dbReference type="SMART" id="SM00560">
    <property type="entry name" value="LamGL"/>
    <property type="match status" value="1"/>
</dbReference>
<evidence type="ECO:0000256" key="1">
    <source>
        <dbReference type="ARBA" id="ARBA00022729"/>
    </source>
</evidence>
<dbReference type="AlphaFoldDB" id="X0UCE0"/>
<evidence type="ECO:0000259" key="3">
    <source>
        <dbReference type="SMART" id="SM00560"/>
    </source>
</evidence>
<dbReference type="InterPro" id="IPR013320">
    <property type="entry name" value="ConA-like_dom_sf"/>
</dbReference>
<evidence type="ECO:0000313" key="4">
    <source>
        <dbReference type="EMBL" id="GAG03270.1"/>
    </source>
</evidence>
<comment type="caution">
    <text evidence="4">The sequence shown here is derived from an EMBL/GenBank/DDBJ whole genome shotgun (WGS) entry which is preliminary data.</text>
</comment>
<evidence type="ECO:0000256" key="2">
    <source>
        <dbReference type="ARBA" id="ARBA00023157"/>
    </source>
</evidence>
<dbReference type="SUPFAM" id="SSF49899">
    <property type="entry name" value="Concanavalin A-like lectins/glucanases"/>
    <property type="match status" value="1"/>
</dbReference>
<protein>
    <recommendedName>
        <fullName evidence="3">LamG-like jellyroll fold domain-containing protein</fullName>
    </recommendedName>
</protein>
<dbReference type="Gene3D" id="2.60.120.200">
    <property type="match status" value="1"/>
</dbReference>